<dbReference type="RefSeq" id="WP_206720641.1">
    <property type="nucleotide sequence ID" value="NZ_CP071090.1"/>
</dbReference>
<protein>
    <submittedName>
        <fullName evidence="2">Uncharacterized protein</fullName>
    </submittedName>
</protein>
<sequence length="102" mass="10860">MSLVLSVLLQLGFFLLVAGPIAAGILASQASPPVSTLARHYLVLSWLAYGAATAWCLWTCFFVRSTGVGIGNGIFLIIAIPLGFIAGVLFSVWRATDRDTFV</sequence>
<organism evidence="2 3">
    <name type="scientific">Pyxidicoccus parkwayensis</name>
    <dbReference type="NCBI Taxonomy" id="2813578"/>
    <lineage>
        <taxon>Bacteria</taxon>
        <taxon>Pseudomonadati</taxon>
        <taxon>Myxococcota</taxon>
        <taxon>Myxococcia</taxon>
        <taxon>Myxococcales</taxon>
        <taxon>Cystobacterineae</taxon>
        <taxon>Myxococcaceae</taxon>
        <taxon>Pyxidicoccus</taxon>
    </lineage>
</organism>
<accession>A0ABX7NK83</accession>
<name>A0ABX7NK83_9BACT</name>
<evidence type="ECO:0000313" key="3">
    <source>
        <dbReference type="Proteomes" id="UP000662747"/>
    </source>
</evidence>
<feature type="transmembrane region" description="Helical" evidence="1">
    <location>
        <begin position="74"/>
        <end position="93"/>
    </location>
</feature>
<reference evidence="2 3" key="1">
    <citation type="submission" date="2021-02" db="EMBL/GenBank/DDBJ databases">
        <title>De Novo genome assembly of isolated myxobacteria.</title>
        <authorList>
            <person name="Stevens D.C."/>
        </authorList>
    </citation>
    <scope>NUCLEOTIDE SEQUENCE [LARGE SCALE GENOMIC DNA]</scope>
    <source>
        <strain evidence="3">SCPEA02</strain>
    </source>
</reference>
<proteinExistence type="predicted"/>
<gene>
    <name evidence="2" type="ORF">JY651_27295</name>
</gene>
<keyword evidence="1" id="KW-0472">Membrane</keyword>
<keyword evidence="1" id="KW-0812">Transmembrane</keyword>
<feature type="transmembrane region" description="Helical" evidence="1">
    <location>
        <begin position="40"/>
        <end position="62"/>
    </location>
</feature>
<keyword evidence="1" id="KW-1133">Transmembrane helix</keyword>
<evidence type="ECO:0000256" key="1">
    <source>
        <dbReference type="SAM" id="Phobius"/>
    </source>
</evidence>
<keyword evidence="3" id="KW-1185">Reference proteome</keyword>
<dbReference type="EMBL" id="CP071090">
    <property type="protein sequence ID" value="QSQ19053.1"/>
    <property type="molecule type" value="Genomic_DNA"/>
</dbReference>
<evidence type="ECO:0000313" key="2">
    <source>
        <dbReference type="EMBL" id="QSQ19053.1"/>
    </source>
</evidence>
<dbReference type="Proteomes" id="UP000662747">
    <property type="component" value="Chromosome"/>
</dbReference>